<dbReference type="EMBL" id="CAJVPK010005148">
    <property type="protein sequence ID" value="CAG8642282.1"/>
    <property type="molecule type" value="Genomic_DNA"/>
</dbReference>
<feature type="region of interest" description="Disordered" evidence="1">
    <location>
        <begin position="26"/>
        <end position="45"/>
    </location>
</feature>
<reference evidence="2" key="1">
    <citation type="submission" date="2021-06" db="EMBL/GenBank/DDBJ databases">
        <authorList>
            <person name="Kallberg Y."/>
            <person name="Tangrot J."/>
            <person name="Rosling A."/>
        </authorList>
    </citation>
    <scope>NUCLEOTIDE SEQUENCE</scope>
    <source>
        <strain evidence="2">AZ414A</strain>
    </source>
</reference>
<organism evidence="2 3">
    <name type="scientific">Diversispora eburnea</name>
    <dbReference type="NCBI Taxonomy" id="1213867"/>
    <lineage>
        <taxon>Eukaryota</taxon>
        <taxon>Fungi</taxon>
        <taxon>Fungi incertae sedis</taxon>
        <taxon>Mucoromycota</taxon>
        <taxon>Glomeromycotina</taxon>
        <taxon>Glomeromycetes</taxon>
        <taxon>Diversisporales</taxon>
        <taxon>Diversisporaceae</taxon>
        <taxon>Diversispora</taxon>
    </lineage>
</organism>
<name>A0A9N9H2D7_9GLOM</name>
<accession>A0A9N9H2D7</accession>
<evidence type="ECO:0000313" key="2">
    <source>
        <dbReference type="EMBL" id="CAG8642282.1"/>
    </source>
</evidence>
<feature type="non-terminal residue" evidence="2">
    <location>
        <position position="45"/>
    </location>
</feature>
<evidence type="ECO:0000256" key="1">
    <source>
        <dbReference type="SAM" id="MobiDB-lite"/>
    </source>
</evidence>
<dbReference type="AlphaFoldDB" id="A0A9N9H2D7"/>
<keyword evidence="3" id="KW-1185">Reference proteome</keyword>
<evidence type="ECO:0000313" key="3">
    <source>
        <dbReference type="Proteomes" id="UP000789706"/>
    </source>
</evidence>
<dbReference type="Proteomes" id="UP000789706">
    <property type="component" value="Unassembled WGS sequence"/>
</dbReference>
<gene>
    <name evidence="2" type="ORF">DEBURN_LOCUS11203</name>
</gene>
<proteinExistence type="predicted"/>
<sequence length="45" mass="5111">SISTVSTSIMRGETEIEDVLILNDNKRQTSSSSRRKTINKKEKDN</sequence>
<protein>
    <submittedName>
        <fullName evidence="2">2985_t:CDS:1</fullName>
    </submittedName>
</protein>
<comment type="caution">
    <text evidence="2">The sequence shown here is derived from an EMBL/GenBank/DDBJ whole genome shotgun (WGS) entry which is preliminary data.</text>
</comment>